<protein>
    <submittedName>
        <fullName evidence="2">Uncharacterized protein</fullName>
    </submittedName>
</protein>
<evidence type="ECO:0000256" key="1">
    <source>
        <dbReference type="SAM" id="MobiDB-lite"/>
    </source>
</evidence>
<dbReference type="AlphaFoldDB" id="A0A420Y0Y7"/>
<feature type="region of interest" description="Disordered" evidence="1">
    <location>
        <begin position="1"/>
        <end position="58"/>
    </location>
</feature>
<dbReference type="Proteomes" id="UP000275385">
    <property type="component" value="Unassembled WGS sequence"/>
</dbReference>
<dbReference type="InterPro" id="IPR053157">
    <property type="entry name" value="Sterol_Uptake_Regulator"/>
</dbReference>
<name>A0A420Y0Y7_9PEZI</name>
<dbReference type="PANTHER" id="PTHR47784:SF4">
    <property type="entry name" value="ZN(II)2CYS6 TRANSCRIPTION FACTOR (EUROFUNG)"/>
    <property type="match status" value="1"/>
</dbReference>
<feature type="compositionally biased region" description="Polar residues" evidence="1">
    <location>
        <begin position="27"/>
        <end position="41"/>
    </location>
</feature>
<dbReference type="OrthoDB" id="4937900at2759"/>
<dbReference type="EMBL" id="QVQW01000072">
    <property type="protein sequence ID" value="RKU41587.1"/>
    <property type="molecule type" value="Genomic_DNA"/>
</dbReference>
<evidence type="ECO:0000313" key="2">
    <source>
        <dbReference type="EMBL" id="RKU41587.1"/>
    </source>
</evidence>
<reference evidence="2 3" key="1">
    <citation type="submission" date="2018-08" db="EMBL/GenBank/DDBJ databases">
        <title>Draft genome of the lignicolous fungus Coniochaeta pulveracea.</title>
        <authorList>
            <person name="Borstlap C.J."/>
            <person name="De Witt R.N."/>
            <person name="Botha A."/>
            <person name="Volschenk H."/>
        </authorList>
    </citation>
    <scope>NUCLEOTIDE SEQUENCE [LARGE SCALE GENOMIC DNA]</scope>
    <source>
        <strain evidence="2 3">CAB683</strain>
    </source>
</reference>
<dbReference type="PANTHER" id="PTHR47784">
    <property type="entry name" value="STEROL UPTAKE CONTROL PROTEIN 2"/>
    <property type="match status" value="1"/>
</dbReference>
<keyword evidence="3" id="KW-1185">Reference proteome</keyword>
<comment type="caution">
    <text evidence="2">The sequence shown here is derived from an EMBL/GenBank/DDBJ whole genome shotgun (WGS) entry which is preliminary data.</text>
</comment>
<gene>
    <name evidence="2" type="ORF">DL546_005093</name>
</gene>
<organism evidence="2 3">
    <name type="scientific">Coniochaeta pulveracea</name>
    <dbReference type="NCBI Taxonomy" id="177199"/>
    <lineage>
        <taxon>Eukaryota</taxon>
        <taxon>Fungi</taxon>
        <taxon>Dikarya</taxon>
        <taxon>Ascomycota</taxon>
        <taxon>Pezizomycotina</taxon>
        <taxon>Sordariomycetes</taxon>
        <taxon>Sordariomycetidae</taxon>
        <taxon>Coniochaetales</taxon>
        <taxon>Coniochaetaceae</taxon>
        <taxon>Coniochaeta</taxon>
    </lineage>
</organism>
<evidence type="ECO:0000313" key="3">
    <source>
        <dbReference type="Proteomes" id="UP000275385"/>
    </source>
</evidence>
<accession>A0A420Y0Y7</accession>
<proteinExistence type="predicted"/>
<dbReference type="GO" id="GO:0001228">
    <property type="term" value="F:DNA-binding transcription activator activity, RNA polymerase II-specific"/>
    <property type="evidence" value="ECO:0007669"/>
    <property type="project" value="TreeGrafter"/>
</dbReference>
<dbReference type="STRING" id="177199.A0A420Y0Y7"/>
<sequence length="370" mass="41400">MLILEPGNPLHHSTRTLTSTEHETTSAGSTTPSVPTLSTAPSPAATPGLTSSVPSYIRPDDEGPSFSLNHLALMHHLERAKFAMLVGNEEEITGFFDMMFRTAYDVPYLMDEFLAFSALHLSTLHDDPPVKSRYRQQAAQLQTRALTQFNSMDPETRNGKVLAMFVFSSMLGLHTLFETGASFNGDLGDFLDSFIQYLTLHRGVQAVIRSNWDLIRNTEMKIVINPIEHYDRTNIPPGGLRAEKECAKLKDLVQGLSQSSGANPLVDTCLEGIKALEWVLERHSGLDLRYKAQAVSAWPIMLSAEFIELLKQRRPEALAISAHWAVVLHLNRQFWVYGDTGRILILAVTKHLGSYWDEWLAWPKEVLSDG</sequence>